<dbReference type="EMBL" id="JANPWB010000015">
    <property type="protein sequence ID" value="KAJ1089791.1"/>
    <property type="molecule type" value="Genomic_DNA"/>
</dbReference>
<evidence type="ECO:0000313" key="2">
    <source>
        <dbReference type="Proteomes" id="UP001066276"/>
    </source>
</evidence>
<organism evidence="1 2">
    <name type="scientific">Pleurodeles waltl</name>
    <name type="common">Iberian ribbed newt</name>
    <dbReference type="NCBI Taxonomy" id="8319"/>
    <lineage>
        <taxon>Eukaryota</taxon>
        <taxon>Metazoa</taxon>
        <taxon>Chordata</taxon>
        <taxon>Craniata</taxon>
        <taxon>Vertebrata</taxon>
        <taxon>Euteleostomi</taxon>
        <taxon>Amphibia</taxon>
        <taxon>Batrachia</taxon>
        <taxon>Caudata</taxon>
        <taxon>Salamandroidea</taxon>
        <taxon>Salamandridae</taxon>
        <taxon>Pleurodelinae</taxon>
        <taxon>Pleurodeles</taxon>
    </lineage>
</organism>
<evidence type="ECO:0008006" key="3">
    <source>
        <dbReference type="Google" id="ProtNLM"/>
    </source>
</evidence>
<gene>
    <name evidence="1" type="ORF">NDU88_002935</name>
</gene>
<name>A0AAV7LDW7_PLEWA</name>
<reference evidence="1" key="1">
    <citation type="journal article" date="2022" name="bioRxiv">
        <title>Sequencing and chromosome-scale assembly of the giantPleurodeles waltlgenome.</title>
        <authorList>
            <person name="Brown T."/>
            <person name="Elewa A."/>
            <person name="Iarovenko S."/>
            <person name="Subramanian E."/>
            <person name="Araus A.J."/>
            <person name="Petzold A."/>
            <person name="Susuki M."/>
            <person name="Suzuki K.-i.T."/>
            <person name="Hayashi T."/>
            <person name="Toyoda A."/>
            <person name="Oliveira C."/>
            <person name="Osipova E."/>
            <person name="Leigh N.D."/>
            <person name="Simon A."/>
            <person name="Yun M.H."/>
        </authorList>
    </citation>
    <scope>NUCLEOTIDE SEQUENCE</scope>
    <source>
        <strain evidence="1">20211129_DDA</strain>
        <tissue evidence="1">Liver</tissue>
    </source>
</reference>
<keyword evidence="2" id="KW-1185">Reference proteome</keyword>
<dbReference type="AlphaFoldDB" id="A0AAV7LDW7"/>
<proteinExistence type="predicted"/>
<comment type="caution">
    <text evidence="1">The sequence shown here is derived from an EMBL/GenBank/DDBJ whole genome shotgun (WGS) entry which is preliminary data.</text>
</comment>
<accession>A0AAV7LDW7</accession>
<evidence type="ECO:0000313" key="1">
    <source>
        <dbReference type="EMBL" id="KAJ1089791.1"/>
    </source>
</evidence>
<sequence>MTRPLLVKHLFLCLVQNHTFRGQQANTEGGTQFLEMAPLEGRRRSMRPRDPCPVAPAIDNVLALMTEVIIFPACHARRKLKTKDLARAGCPTHSRRFSSNRFLTLEVSLGVVSVTQGPFDTGGVM</sequence>
<dbReference type="Proteomes" id="UP001066276">
    <property type="component" value="Chromosome 11"/>
</dbReference>
<protein>
    <recommendedName>
        <fullName evidence="3">Secreted protein</fullName>
    </recommendedName>
</protein>